<feature type="transmembrane region" description="Helical" evidence="1">
    <location>
        <begin position="42"/>
        <end position="68"/>
    </location>
</feature>
<dbReference type="InParanoid" id="L0HD78"/>
<protein>
    <submittedName>
        <fullName evidence="2">Uncharacterized protein</fullName>
    </submittedName>
</protein>
<name>L0HD78_METFS</name>
<proteinExistence type="predicted"/>
<reference evidence="3" key="1">
    <citation type="submission" date="2011-12" db="EMBL/GenBank/DDBJ databases">
        <title>Complete sequence of Methanoregula formicicum SMSP.</title>
        <authorList>
            <person name="Lucas S."/>
            <person name="Han J."/>
            <person name="Lapidus A."/>
            <person name="Cheng J.-F."/>
            <person name="Goodwin L."/>
            <person name="Pitluck S."/>
            <person name="Peters L."/>
            <person name="Ovchinnikova G."/>
            <person name="Teshima H."/>
            <person name="Detter J.C."/>
            <person name="Han C."/>
            <person name="Tapia R."/>
            <person name="Land M."/>
            <person name="Hauser L."/>
            <person name="Kyrpides N."/>
            <person name="Ivanova N."/>
            <person name="Pagani I."/>
            <person name="Imachi H."/>
            <person name="Tamaki H."/>
            <person name="Sekiguchi Y."/>
            <person name="Kamagata Y."/>
            <person name="Cadillo-Quiroz H."/>
            <person name="Zinder S."/>
            <person name="Liu W.-T."/>
            <person name="Woyke T."/>
        </authorList>
    </citation>
    <scope>NUCLEOTIDE SEQUENCE [LARGE SCALE GENOMIC DNA]</scope>
    <source>
        <strain evidence="3">DSM 22288 / NBRC 105244 / SMSP</strain>
    </source>
</reference>
<feature type="transmembrane region" description="Helical" evidence="1">
    <location>
        <begin position="295"/>
        <end position="316"/>
    </location>
</feature>
<sequence>MVKKNKPVGDVSGSKAQSGKRPLEFFSIRFDNVDTTVFRQHIFYLILASLMTKLLVLVGTPVIFHSFIDYFDIGFYLEHGVMLTQGQLPYVHYFFDYPVLIFIPIVIALVPALLFQNALAFFYSFQALMVLCDIVITVCVYLIALKLGSEKTALYAGLVYATAFSAAYFILTKYDAFPTCFLMIALLFTLYGQKIMGYLGTALGFFAKIFPIIALPFMVLYNTHSSSLKQEILNVCRIFIPLAVIFIVPFLFFGKDILRTYLPVRTGMEYYSNTATFTIYSWLHDVFGLGVSLDMVLTVMFAIMGIGLLALVYTAWAFPRKDPMLLLKLVLVAIVLVIFCVKVRSPQYIVWFTPILCILAVDDYRKIILVYLVQITAFIEFPLMFGAYYTSTVYTNPTLSGGWYLTLAAFTLEYLVLFVCLWFVINPLGIVRKLRMGKSKAAS</sequence>
<evidence type="ECO:0000256" key="1">
    <source>
        <dbReference type="SAM" id="Phobius"/>
    </source>
</evidence>
<organism evidence="2 3">
    <name type="scientific">Methanoregula formicica (strain DSM 22288 / NBRC 105244 / SMSP)</name>
    <dbReference type="NCBI Taxonomy" id="593750"/>
    <lineage>
        <taxon>Archaea</taxon>
        <taxon>Methanobacteriati</taxon>
        <taxon>Methanobacteriota</taxon>
        <taxon>Stenosarchaea group</taxon>
        <taxon>Methanomicrobia</taxon>
        <taxon>Methanomicrobiales</taxon>
        <taxon>Methanoregulaceae</taxon>
        <taxon>Methanoregula</taxon>
    </lineage>
</organism>
<accession>L0HD78</accession>
<keyword evidence="3" id="KW-1185">Reference proteome</keyword>
<evidence type="ECO:0000313" key="2">
    <source>
        <dbReference type="EMBL" id="AGB01273.1"/>
    </source>
</evidence>
<dbReference type="AlphaFoldDB" id="L0HD78"/>
<feature type="transmembrane region" description="Helical" evidence="1">
    <location>
        <begin position="153"/>
        <end position="171"/>
    </location>
</feature>
<dbReference type="eggNOG" id="arCOG06399">
    <property type="taxonomic scope" value="Archaea"/>
</dbReference>
<dbReference type="Proteomes" id="UP000010824">
    <property type="component" value="Chromosome"/>
</dbReference>
<keyword evidence="1" id="KW-0472">Membrane</keyword>
<feature type="transmembrane region" description="Helical" evidence="1">
    <location>
        <begin position="127"/>
        <end position="147"/>
    </location>
</feature>
<feature type="transmembrane region" description="Helical" evidence="1">
    <location>
        <begin position="176"/>
        <end position="192"/>
    </location>
</feature>
<reference evidence="2 3" key="2">
    <citation type="journal article" date="2014" name="Genome Announc.">
        <title>Complete Genome Sequence of Methanoregula formicica SMSPT, a Mesophilic Hydrogenotrophic Methanogen Isolated from a Methanogenic Upflow Anaerobic Sludge Blanket Reactor.</title>
        <authorList>
            <person name="Yamamoto K."/>
            <person name="Tamaki H."/>
            <person name="Cadillo-Quiroz H."/>
            <person name="Imachi H."/>
            <person name="Kyrpides N."/>
            <person name="Woyke T."/>
            <person name="Goodwin L."/>
            <person name="Zinder S.H."/>
            <person name="Kamagata Y."/>
            <person name="Liu W.T."/>
        </authorList>
    </citation>
    <scope>NUCLEOTIDE SEQUENCE [LARGE SCALE GENOMIC DNA]</scope>
    <source>
        <strain evidence="3">DSM 22288 / NBRC 105244 / SMSP</strain>
    </source>
</reference>
<keyword evidence="1" id="KW-0812">Transmembrane</keyword>
<dbReference type="EMBL" id="CP003167">
    <property type="protein sequence ID" value="AGB01273.1"/>
    <property type="molecule type" value="Genomic_DNA"/>
</dbReference>
<feature type="transmembrane region" description="Helical" evidence="1">
    <location>
        <begin position="198"/>
        <end position="220"/>
    </location>
</feature>
<feature type="transmembrane region" description="Helical" evidence="1">
    <location>
        <begin position="368"/>
        <end position="389"/>
    </location>
</feature>
<feature type="transmembrane region" description="Helical" evidence="1">
    <location>
        <begin position="345"/>
        <end position="361"/>
    </location>
</feature>
<evidence type="ECO:0000313" key="3">
    <source>
        <dbReference type="Proteomes" id="UP000010824"/>
    </source>
</evidence>
<keyword evidence="1" id="KW-1133">Transmembrane helix</keyword>
<dbReference type="KEGG" id="mfo:Metfor_0191"/>
<gene>
    <name evidence="2" type="ordered locus">Metfor_0191</name>
</gene>
<feature type="transmembrane region" description="Helical" evidence="1">
    <location>
        <begin position="97"/>
        <end position="115"/>
    </location>
</feature>
<dbReference type="HOGENOM" id="CLU_699446_0_0_2"/>
<feature type="transmembrane region" description="Helical" evidence="1">
    <location>
        <begin position="232"/>
        <end position="253"/>
    </location>
</feature>
<feature type="transmembrane region" description="Helical" evidence="1">
    <location>
        <begin position="323"/>
        <end position="339"/>
    </location>
</feature>
<dbReference type="STRING" id="593750.Metfor_0191"/>
<feature type="transmembrane region" description="Helical" evidence="1">
    <location>
        <begin position="401"/>
        <end position="425"/>
    </location>
</feature>